<name>A0A1X9IAJ5_9CAUD</name>
<dbReference type="EMBL" id="KX241618">
    <property type="protein sequence ID" value="ANT45268.1"/>
    <property type="molecule type" value="Genomic_DNA"/>
</dbReference>
<proteinExistence type="predicted"/>
<dbReference type="Proteomes" id="UP000223047">
    <property type="component" value="Segment"/>
</dbReference>
<evidence type="ECO:0008006" key="3">
    <source>
        <dbReference type="Google" id="ProtNLM"/>
    </source>
</evidence>
<accession>A0A1X9IAJ5</accession>
<gene>
    <name evidence="1" type="ORF">Xoosp2_46</name>
</gene>
<evidence type="ECO:0000313" key="1">
    <source>
        <dbReference type="EMBL" id="ANT45268.1"/>
    </source>
</evidence>
<organism evidence="1 2">
    <name type="scientific">Xanthomonas phage Xoo-sp2</name>
    <dbReference type="NCBI Taxonomy" id="1852622"/>
    <lineage>
        <taxon>Viruses</taxon>
        <taxon>Duplodnaviria</taxon>
        <taxon>Heunggongvirae</taxon>
        <taxon>Uroviricota</taxon>
        <taxon>Caudoviricetes</taxon>
        <taxon>Mesyanzhinovviridae</taxon>
        <taxon>Bradleyvirinae</taxon>
        <taxon>Xooduovirus</taxon>
        <taxon>Xooduovirus Xoosp2</taxon>
    </lineage>
</organism>
<evidence type="ECO:0000313" key="2">
    <source>
        <dbReference type="Proteomes" id="UP000223047"/>
    </source>
</evidence>
<reference evidence="1 2" key="1">
    <citation type="submission" date="2016-05" db="EMBL/GenBank/DDBJ databases">
        <title>A Novel Xanthomonas Oryzae pv. Oryzae Phage Xoo-sp2 as Possible Biocontrol Agent in Plant.</title>
        <authorList>
            <person name="Dong Z."/>
            <person name="Liu J."/>
            <person name="Peng D."/>
        </authorList>
    </citation>
    <scope>NUCLEOTIDE SEQUENCE [LARGE SCALE GENOMIC DNA]</scope>
</reference>
<sequence length="68" mass="7627">MTIDEGDVLVRMEHIRAARMCSRGTRAFFERHGLDWNAFLHEGIPGSKLEATGDAMAKRVVEVARGQQ</sequence>
<protein>
    <recommendedName>
        <fullName evidence="3">Tail assembly protein</fullName>
    </recommendedName>
</protein>
<keyword evidence="2" id="KW-1185">Reference proteome</keyword>